<evidence type="ECO:0000256" key="11">
    <source>
        <dbReference type="ARBA" id="ARBA00022771"/>
    </source>
</evidence>
<dbReference type="PANTHER" id="PTHR23350:SF0">
    <property type="entry name" value="PEROXISOME BIOGENESIS FACTOR 10"/>
    <property type="match status" value="1"/>
</dbReference>
<keyword evidence="10" id="KW-0479">Metal-binding</keyword>
<sequence>MSSDSSQPSPRPPPSSPSNNATSTPTSTTTTITTRPSQSPPPPPPPSLPSPYPYAGAPDIIRAHQKDAYFQGLLAQQLGDLHRRLRGARSAHAWAAESRGLADLLYLGLTTLVGNRTLGEEYCGLVQVEVEGEGAGAAEVALNSLSRGLGWLGLAGGRRRRQQQQQHDGPSPLSKPSSSGVGNSSTTTATATAINLPALSRRAAYIAGSIVVPYVLSKGLPAVRSRLRARLQRNLERLERQQQSHDKNGGGVKATTENRPPSSWSYRFQSYLLTHLATITSPEPVYALSLALFYFTGSYYELSKRLAGLRYVFATGRKPEEGSSSSSPSPSEGSASAGYEVLGVLLAVQMAVQGYLHVRETLMSSSSSSSSNERPRTTNTIDVDVSLNADSYSANNALLSHPNSQQQQPNGSGSGTRIDLAAATHTDAQQGRDDHVDLADEAAMRWIRGGAQRKCTLCLEELRDPAATPCGHVFCWACIGDWAREKPECPLCRREAAPQHILPLRSPTAAAIAVP</sequence>
<evidence type="ECO:0000259" key="21">
    <source>
        <dbReference type="PROSITE" id="PS50089"/>
    </source>
</evidence>
<evidence type="ECO:0000256" key="13">
    <source>
        <dbReference type="ARBA" id="ARBA00022833"/>
    </source>
</evidence>
<dbReference type="PANTHER" id="PTHR23350">
    <property type="entry name" value="PEROXISOME ASSEMBLY PROTEIN 10"/>
    <property type="match status" value="1"/>
</dbReference>
<evidence type="ECO:0000256" key="3">
    <source>
        <dbReference type="ARBA" id="ARBA00004906"/>
    </source>
</evidence>
<evidence type="ECO:0000256" key="8">
    <source>
        <dbReference type="ARBA" id="ARBA00022679"/>
    </source>
</evidence>
<dbReference type="Proteomes" id="UP001320420">
    <property type="component" value="Unassembled WGS sequence"/>
</dbReference>
<evidence type="ECO:0000256" key="16">
    <source>
        <dbReference type="ARBA" id="ARBA00023136"/>
    </source>
</evidence>
<dbReference type="EMBL" id="JAKJXP020000114">
    <property type="protein sequence ID" value="KAK7744817.1"/>
    <property type="molecule type" value="Genomic_DNA"/>
</dbReference>
<dbReference type="GO" id="GO:0016562">
    <property type="term" value="P:protein import into peroxisome matrix, receptor recycling"/>
    <property type="evidence" value="ECO:0007669"/>
    <property type="project" value="UniProtKB-ARBA"/>
</dbReference>
<comment type="caution">
    <text evidence="22">The sequence shown here is derived from an EMBL/GenBank/DDBJ whole genome shotgun (WGS) entry which is preliminary data.</text>
</comment>
<proteinExistence type="inferred from homology"/>
<evidence type="ECO:0000256" key="7">
    <source>
        <dbReference type="ARBA" id="ARBA00022593"/>
    </source>
</evidence>
<dbReference type="PROSITE" id="PS00518">
    <property type="entry name" value="ZF_RING_1"/>
    <property type="match status" value="1"/>
</dbReference>
<comment type="pathway">
    <text evidence="3">Protein modification; protein ubiquitination.</text>
</comment>
<dbReference type="Pfam" id="PF13639">
    <property type="entry name" value="zf-RING_2"/>
    <property type="match status" value="1"/>
</dbReference>
<feature type="region of interest" description="Disordered" evidence="20">
    <location>
        <begin position="1"/>
        <end position="57"/>
    </location>
</feature>
<reference evidence="22 23" key="1">
    <citation type="submission" date="2024-02" db="EMBL/GenBank/DDBJ databases">
        <title>De novo assembly and annotation of 12 fungi associated with fruit tree decline syndrome in Ontario, Canada.</title>
        <authorList>
            <person name="Sulman M."/>
            <person name="Ellouze W."/>
            <person name="Ilyukhin E."/>
        </authorList>
    </citation>
    <scope>NUCLEOTIDE SEQUENCE [LARGE SCALE GENOMIC DNA]</scope>
    <source>
        <strain evidence="22 23">M11/M66-122</strain>
    </source>
</reference>
<dbReference type="InterPro" id="IPR025654">
    <property type="entry name" value="PEX2/10"/>
</dbReference>
<feature type="compositionally biased region" description="Polar residues" evidence="20">
    <location>
        <begin position="388"/>
        <end position="398"/>
    </location>
</feature>
<keyword evidence="13" id="KW-0862">Zinc</keyword>
<evidence type="ECO:0000256" key="4">
    <source>
        <dbReference type="ARBA" id="ARBA00008704"/>
    </source>
</evidence>
<dbReference type="PROSITE" id="PS50089">
    <property type="entry name" value="ZF_RING_2"/>
    <property type="match status" value="1"/>
</dbReference>
<evidence type="ECO:0000256" key="18">
    <source>
        <dbReference type="ARBA" id="ARBA00041230"/>
    </source>
</evidence>
<accession>A0AAN9UBM6</accession>
<name>A0AAN9UBM6_9PEZI</name>
<evidence type="ECO:0000256" key="5">
    <source>
        <dbReference type="ARBA" id="ARBA00012483"/>
    </source>
</evidence>
<evidence type="ECO:0000313" key="23">
    <source>
        <dbReference type="Proteomes" id="UP001320420"/>
    </source>
</evidence>
<feature type="compositionally biased region" description="Low complexity" evidence="20">
    <location>
        <begin position="402"/>
        <end position="411"/>
    </location>
</feature>
<evidence type="ECO:0000256" key="19">
    <source>
        <dbReference type="PROSITE-ProRule" id="PRU00175"/>
    </source>
</evidence>
<comment type="catalytic activity">
    <reaction evidence="1">
        <text>S-ubiquitinyl-[E2 ubiquitin-conjugating enzyme]-L-cysteine + [acceptor protein]-L-lysine = [E2 ubiquitin-conjugating enzyme]-L-cysteine + N(6)-ubiquitinyl-[acceptor protein]-L-lysine.</text>
        <dbReference type="EC" id="2.3.2.27"/>
    </reaction>
</comment>
<keyword evidence="7" id="KW-0962">Peroxisome biogenesis</keyword>
<comment type="subcellular location">
    <subcellularLocation>
        <location evidence="2">Peroxisome membrane</location>
        <topology evidence="2">Multi-pass membrane protein</topology>
    </subcellularLocation>
</comment>
<evidence type="ECO:0000256" key="20">
    <source>
        <dbReference type="SAM" id="MobiDB-lite"/>
    </source>
</evidence>
<evidence type="ECO:0000256" key="10">
    <source>
        <dbReference type="ARBA" id="ARBA00022723"/>
    </source>
</evidence>
<dbReference type="GO" id="GO:0008270">
    <property type="term" value="F:zinc ion binding"/>
    <property type="evidence" value="ECO:0007669"/>
    <property type="project" value="UniProtKB-KW"/>
</dbReference>
<feature type="compositionally biased region" description="Low complexity" evidence="20">
    <location>
        <begin position="17"/>
        <end position="37"/>
    </location>
</feature>
<feature type="compositionally biased region" description="Low complexity" evidence="20">
    <location>
        <begin position="163"/>
        <end position="187"/>
    </location>
</feature>
<feature type="compositionally biased region" description="Pro residues" evidence="20">
    <location>
        <begin position="38"/>
        <end position="52"/>
    </location>
</feature>
<feature type="region of interest" description="Disordered" evidence="20">
    <location>
        <begin position="364"/>
        <end position="417"/>
    </location>
</feature>
<dbReference type="Pfam" id="PF04757">
    <property type="entry name" value="Pex2_Pex12"/>
    <property type="match status" value="1"/>
</dbReference>
<keyword evidence="15" id="KW-1133">Transmembrane helix</keyword>
<dbReference type="GO" id="GO:0005778">
    <property type="term" value="C:peroxisomal membrane"/>
    <property type="evidence" value="ECO:0007669"/>
    <property type="project" value="UniProtKB-SubCell"/>
</dbReference>
<dbReference type="Gene3D" id="3.30.40.10">
    <property type="entry name" value="Zinc/RING finger domain, C3HC4 (zinc finger)"/>
    <property type="match status" value="1"/>
</dbReference>
<dbReference type="GO" id="GO:0016567">
    <property type="term" value="P:protein ubiquitination"/>
    <property type="evidence" value="ECO:0007669"/>
    <property type="project" value="UniProtKB-ARBA"/>
</dbReference>
<keyword evidence="8" id="KW-0808">Transferase</keyword>
<evidence type="ECO:0000256" key="17">
    <source>
        <dbReference type="ARBA" id="ARBA00023140"/>
    </source>
</evidence>
<feature type="domain" description="RING-type" evidence="21">
    <location>
        <begin position="455"/>
        <end position="493"/>
    </location>
</feature>
<keyword evidence="11 19" id="KW-0863">Zinc-finger</keyword>
<keyword evidence="23" id="KW-1185">Reference proteome</keyword>
<dbReference type="GO" id="GO:0061630">
    <property type="term" value="F:ubiquitin protein ligase activity"/>
    <property type="evidence" value="ECO:0007669"/>
    <property type="project" value="UniProtKB-EC"/>
</dbReference>
<feature type="region of interest" description="Disordered" evidence="20">
    <location>
        <begin position="238"/>
        <end position="261"/>
    </location>
</feature>
<dbReference type="CDD" id="cd16527">
    <property type="entry name" value="RING-HC_PEX10"/>
    <property type="match status" value="1"/>
</dbReference>
<keyword evidence="6" id="KW-0813">Transport</keyword>
<keyword evidence="9" id="KW-0812">Transmembrane</keyword>
<keyword evidence="16" id="KW-0472">Membrane</keyword>
<dbReference type="EC" id="2.3.2.27" evidence="5"/>
<evidence type="ECO:0000256" key="2">
    <source>
        <dbReference type="ARBA" id="ARBA00004585"/>
    </source>
</evidence>
<evidence type="ECO:0000256" key="6">
    <source>
        <dbReference type="ARBA" id="ARBA00022448"/>
    </source>
</evidence>
<dbReference type="InterPro" id="IPR013083">
    <property type="entry name" value="Znf_RING/FYVE/PHD"/>
</dbReference>
<keyword evidence="12" id="KW-0833">Ubl conjugation pathway</keyword>
<dbReference type="FunFam" id="3.30.40.10:FF:000395">
    <property type="entry name" value="Putative Peroxisome biosynthesis protein (Peroxin-10)"/>
    <property type="match status" value="1"/>
</dbReference>
<evidence type="ECO:0000313" key="22">
    <source>
        <dbReference type="EMBL" id="KAK7744817.1"/>
    </source>
</evidence>
<evidence type="ECO:0000256" key="12">
    <source>
        <dbReference type="ARBA" id="ARBA00022786"/>
    </source>
</evidence>
<protein>
    <recommendedName>
        <fullName evidence="5">RING-type E3 ubiquitin transferase</fullName>
        <ecNumber evidence="5">2.3.2.27</ecNumber>
    </recommendedName>
    <alternativeName>
        <fullName evidence="18">Peroxin-10</fullName>
    </alternativeName>
</protein>
<comment type="similarity">
    <text evidence="4">Belongs to the pex2/pex10/pex12 family.</text>
</comment>
<evidence type="ECO:0000256" key="1">
    <source>
        <dbReference type="ARBA" id="ARBA00000900"/>
    </source>
</evidence>
<dbReference type="InterPro" id="IPR001841">
    <property type="entry name" value="Znf_RING"/>
</dbReference>
<dbReference type="SMART" id="SM00184">
    <property type="entry name" value="RING"/>
    <property type="match status" value="1"/>
</dbReference>
<dbReference type="AlphaFoldDB" id="A0AAN9UBM6"/>
<evidence type="ECO:0000256" key="9">
    <source>
        <dbReference type="ARBA" id="ARBA00022692"/>
    </source>
</evidence>
<evidence type="ECO:0000256" key="14">
    <source>
        <dbReference type="ARBA" id="ARBA00022927"/>
    </source>
</evidence>
<keyword evidence="17" id="KW-0576">Peroxisome</keyword>
<feature type="region of interest" description="Disordered" evidence="20">
    <location>
        <begin position="156"/>
        <end position="187"/>
    </location>
</feature>
<dbReference type="InterPro" id="IPR006845">
    <property type="entry name" value="Pex_N"/>
</dbReference>
<organism evidence="22 23">
    <name type="scientific">Diatrype stigma</name>
    <dbReference type="NCBI Taxonomy" id="117547"/>
    <lineage>
        <taxon>Eukaryota</taxon>
        <taxon>Fungi</taxon>
        <taxon>Dikarya</taxon>
        <taxon>Ascomycota</taxon>
        <taxon>Pezizomycotina</taxon>
        <taxon>Sordariomycetes</taxon>
        <taxon>Xylariomycetidae</taxon>
        <taxon>Xylariales</taxon>
        <taxon>Diatrypaceae</taxon>
        <taxon>Diatrype</taxon>
    </lineage>
</organism>
<dbReference type="SUPFAM" id="SSF57850">
    <property type="entry name" value="RING/U-box"/>
    <property type="match status" value="1"/>
</dbReference>
<dbReference type="InterPro" id="IPR017907">
    <property type="entry name" value="Znf_RING_CS"/>
</dbReference>
<gene>
    <name evidence="22" type="primary">PEX10</name>
    <name evidence="22" type="ORF">SLS62_009979</name>
</gene>
<feature type="compositionally biased region" description="Basic and acidic residues" evidence="20">
    <location>
        <begin position="238"/>
        <end position="248"/>
    </location>
</feature>
<keyword evidence="14" id="KW-0653">Protein transport</keyword>
<evidence type="ECO:0000256" key="15">
    <source>
        <dbReference type="ARBA" id="ARBA00022989"/>
    </source>
</evidence>